<accession>A0A918LC66</accession>
<reference evidence="1" key="1">
    <citation type="journal article" date="2014" name="Int. J. Syst. Evol. Microbiol.">
        <title>Complete genome sequence of Corynebacterium casei LMG S-19264T (=DSM 44701T), isolated from a smear-ripened cheese.</title>
        <authorList>
            <consortium name="US DOE Joint Genome Institute (JGI-PGF)"/>
            <person name="Walter F."/>
            <person name="Albersmeier A."/>
            <person name="Kalinowski J."/>
            <person name="Ruckert C."/>
        </authorList>
    </citation>
    <scope>NUCLEOTIDE SEQUENCE</scope>
    <source>
        <strain evidence="1">JCM 4386</strain>
    </source>
</reference>
<organism evidence="1 2">
    <name type="scientific">Streptomyces humidus</name>
    <dbReference type="NCBI Taxonomy" id="52259"/>
    <lineage>
        <taxon>Bacteria</taxon>
        <taxon>Bacillati</taxon>
        <taxon>Actinomycetota</taxon>
        <taxon>Actinomycetes</taxon>
        <taxon>Kitasatosporales</taxon>
        <taxon>Streptomycetaceae</taxon>
        <taxon>Streptomyces</taxon>
    </lineage>
</organism>
<dbReference type="AlphaFoldDB" id="A0A918LC66"/>
<name>A0A918LC66_9ACTN</name>
<evidence type="ECO:0000313" key="2">
    <source>
        <dbReference type="Proteomes" id="UP000606194"/>
    </source>
</evidence>
<comment type="caution">
    <text evidence="1">The sequence shown here is derived from an EMBL/GenBank/DDBJ whole genome shotgun (WGS) entry which is preliminary data.</text>
</comment>
<gene>
    <name evidence="1" type="ORF">GCM10010269_79730</name>
</gene>
<sequence>MSEQLPDPAMFIGPMGHGKTRLPADADAGQLAAVLRRALHPVECRELGPAAAEQTFGPFADTTEGRMTVFMDEDQLRADHRVHDELQQLTRAVRERGPAVDVVMAPLKPSVLLLDEMTHVVGKSAGSASGTGSAGTGWLYAMRRPRGPDWPYSGAARVAAVER</sequence>
<protein>
    <submittedName>
        <fullName evidence="1">Uncharacterized protein</fullName>
    </submittedName>
</protein>
<dbReference type="Proteomes" id="UP000606194">
    <property type="component" value="Unassembled WGS sequence"/>
</dbReference>
<proteinExistence type="predicted"/>
<dbReference type="EMBL" id="BMTL01000057">
    <property type="protein sequence ID" value="GGS29020.1"/>
    <property type="molecule type" value="Genomic_DNA"/>
</dbReference>
<reference evidence="1" key="2">
    <citation type="submission" date="2020-09" db="EMBL/GenBank/DDBJ databases">
        <authorList>
            <person name="Sun Q."/>
            <person name="Ohkuma M."/>
        </authorList>
    </citation>
    <scope>NUCLEOTIDE SEQUENCE</scope>
    <source>
        <strain evidence="1">JCM 4386</strain>
    </source>
</reference>
<dbReference type="RefSeq" id="WP_190154188.1">
    <property type="nucleotide sequence ID" value="NZ_BMTL01000057.1"/>
</dbReference>
<keyword evidence="2" id="KW-1185">Reference proteome</keyword>
<evidence type="ECO:0000313" key="1">
    <source>
        <dbReference type="EMBL" id="GGS29020.1"/>
    </source>
</evidence>